<feature type="domain" description="Integrase catalytic" evidence="2">
    <location>
        <begin position="136"/>
        <end position="315"/>
    </location>
</feature>
<dbReference type="InterPro" id="IPR012337">
    <property type="entry name" value="RNaseH-like_sf"/>
</dbReference>
<dbReference type="InterPro" id="IPR036397">
    <property type="entry name" value="RNaseH_sf"/>
</dbReference>
<dbReference type="Gene3D" id="3.30.420.10">
    <property type="entry name" value="Ribonuclease H-like superfamily/Ribonuclease H"/>
    <property type="match status" value="1"/>
</dbReference>
<evidence type="ECO:0000259" key="2">
    <source>
        <dbReference type="PROSITE" id="PS50994"/>
    </source>
</evidence>
<gene>
    <name evidence="3" type="primary">istA</name>
    <name evidence="3" type="ORF">ABE541_26305</name>
</gene>
<sequence length="515" mass="60228">MAGQRKDKMELRTLILLKKKGLSNRKVAQMMNINRKTVDSYINRFKLLELDYSELLSMDDAKLHDLFTEEDQTEKKRYENLSSQFSKIQNELKRPGATLQTIWQNYLLEYPDGYRYTQFTTHYRKWRGQVKASGKLEHKAGEKLFVDFTGKKMSYVDRITGEVIPVEIFVAVYPCSQYTFVKAVASQKREDFIDCLDSCLRWSGGVPQAIVSDNLKSAVSKGSKYAPEINKTLADFALFHSCVVDPARPYHPQDKALVERSVTLVYQRIFYPLDKQTFFSLKELNVAIAELLVLYNDYLFSHGGSTRRSQFIDLEKEYLNPLPVSTYNLRYFRRAKVQKISHVYLSVDRNYYSVPHRYIGHHVEVQYNNETVEVFYNFQRIAKHQRSFRPGNYTTTGDHMPSSHQVYNEWNPIYFEQRAAIVGPSAQEYIRKLIGQYNYPELGYKQAQGILSFVKTYSASRVENACKRALSHHKSSYQTIHNILKNRLDTLEEGLEQQTFHIPVHENLRDTSIYR</sequence>
<organism evidence="3 4">
    <name type="scientific">Sphingobacterium kitahiroshimense</name>
    <dbReference type="NCBI Taxonomy" id="470446"/>
    <lineage>
        <taxon>Bacteria</taxon>
        <taxon>Pseudomonadati</taxon>
        <taxon>Bacteroidota</taxon>
        <taxon>Sphingobacteriia</taxon>
        <taxon>Sphingobacteriales</taxon>
        <taxon>Sphingobacteriaceae</taxon>
        <taxon>Sphingobacterium</taxon>
    </lineage>
</organism>
<dbReference type="EMBL" id="JBDJNQ010000033">
    <property type="protein sequence ID" value="MEN5380801.1"/>
    <property type="molecule type" value="Genomic_DNA"/>
</dbReference>
<dbReference type="InterPro" id="IPR001584">
    <property type="entry name" value="Integrase_cat-core"/>
</dbReference>
<dbReference type="RefSeq" id="WP_346583752.1">
    <property type="nucleotide sequence ID" value="NZ_JBDJNQ010000033.1"/>
</dbReference>
<dbReference type="Pfam" id="PF00665">
    <property type="entry name" value="rve"/>
    <property type="match status" value="1"/>
</dbReference>
<name>A0ABV0C1M7_9SPHI</name>
<protein>
    <submittedName>
        <fullName evidence="3">IS21 family transposase</fullName>
    </submittedName>
</protein>
<evidence type="ECO:0000313" key="4">
    <source>
        <dbReference type="Proteomes" id="UP001409291"/>
    </source>
</evidence>
<comment type="caution">
    <text evidence="3">The sequence shown here is derived from an EMBL/GenBank/DDBJ whole genome shotgun (WGS) entry which is preliminary data.</text>
</comment>
<dbReference type="NCBIfam" id="NF033546">
    <property type="entry name" value="transpos_IS21"/>
    <property type="match status" value="1"/>
</dbReference>
<evidence type="ECO:0000256" key="1">
    <source>
        <dbReference type="ARBA" id="ARBA00009277"/>
    </source>
</evidence>
<dbReference type="PANTHER" id="PTHR35004:SF8">
    <property type="entry name" value="TRANSPOSASE RV3428C-RELATED"/>
    <property type="match status" value="1"/>
</dbReference>
<dbReference type="InterPro" id="IPR054353">
    <property type="entry name" value="IstA-like_C"/>
</dbReference>
<accession>A0ABV0C1M7</accession>
<dbReference type="PANTHER" id="PTHR35004">
    <property type="entry name" value="TRANSPOSASE RV3428C-RELATED"/>
    <property type="match status" value="1"/>
</dbReference>
<dbReference type="Proteomes" id="UP001409291">
    <property type="component" value="Unassembled WGS sequence"/>
</dbReference>
<proteinExistence type="inferred from homology"/>
<keyword evidence="4" id="KW-1185">Reference proteome</keyword>
<dbReference type="Pfam" id="PF22483">
    <property type="entry name" value="Mu-transpos_C_2"/>
    <property type="match status" value="1"/>
</dbReference>
<dbReference type="SUPFAM" id="SSF53098">
    <property type="entry name" value="Ribonuclease H-like"/>
    <property type="match status" value="1"/>
</dbReference>
<comment type="similarity">
    <text evidence="1">Belongs to the transposase IS21/IS408/IS1162 family.</text>
</comment>
<evidence type="ECO:0000313" key="3">
    <source>
        <dbReference type="EMBL" id="MEN5380801.1"/>
    </source>
</evidence>
<dbReference type="PROSITE" id="PS50994">
    <property type="entry name" value="INTEGRASE"/>
    <property type="match status" value="1"/>
</dbReference>
<reference evidence="3 4" key="1">
    <citation type="submission" date="2024-04" db="EMBL/GenBank/DDBJ databases">
        <title>WGS of bacteria from Torrens River.</title>
        <authorList>
            <person name="Wyrsch E.R."/>
            <person name="Drigo B."/>
        </authorList>
    </citation>
    <scope>NUCLEOTIDE SEQUENCE [LARGE SCALE GENOMIC DNA]</scope>
    <source>
        <strain evidence="3 4">TWI391</strain>
    </source>
</reference>